<accession>A0ACB0KRH4</accession>
<evidence type="ECO:0000313" key="1">
    <source>
        <dbReference type="EMBL" id="CAJ2658962.1"/>
    </source>
</evidence>
<keyword evidence="2" id="KW-1185">Reference proteome</keyword>
<gene>
    <name evidence="1" type="ORF">MILVUS5_LOCUS25251</name>
</gene>
<organism evidence="1 2">
    <name type="scientific">Trifolium pratense</name>
    <name type="common">Red clover</name>
    <dbReference type="NCBI Taxonomy" id="57577"/>
    <lineage>
        <taxon>Eukaryota</taxon>
        <taxon>Viridiplantae</taxon>
        <taxon>Streptophyta</taxon>
        <taxon>Embryophyta</taxon>
        <taxon>Tracheophyta</taxon>
        <taxon>Spermatophyta</taxon>
        <taxon>Magnoliopsida</taxon>
        <taxon>eudicotyledons</taxon>
        <taxon>Gunneridae</taxon>
        <taxon>Pentapetalae</taxon>
        <taxon>rosids</taxon>
        <taxon>fabids</taxon>
        <taxon>Fabales</taxon>
        <taxon>Fabaceae</taxon>
        <taxon>Papilionoideae</taxon>
        <taxon>50 kb inversion clade</taxon>
        <taxon>NPAAA clade</taxon>
        <taxon>Hologalegina</taxon>
        <taxon>IRL clade</taxon>
        <taxon>Trifolieae</taxon>
        <taxon>Trifolium</taxon>
    </lineage>
</organism>
<dbReference type="Proteomes" id="UP001177021">
    <property type="component" value="Unassembled WGS sequence"/>
</dbReference>
<reference evidence="1" key="1">
    <citation type="submission" date="2023-10" db="EMBL/GenBank/DDBJ databases">
        <authorList>
            <person name="Rodriguez Cubillos JULIANA M."/>
            <person name="De Vega J."/>
        </authorList>
    </citation>
    <scope>NUCLEOTIDE SEQUENCE</scope>
</reference>
<comment type="caution">
    <text evidence="1">The sequence shown here is derived from an EMBL/GenBank/DDBJ whole genome shotgun (WGS) entry which is preliminary data.</text>
</comment>
<name>A0ACB0KRH4_TRIPR</name>
<protein>
    <submittedName>
        <fullName evidence="1">Uncharacterized protein</fullName>
    </submittedName>
</protein>
<evidence type="ECO:0000313" key="2">
    <source>
        <dbReference type="Proteomes" id="UP001177021"/>
    </source>
</evidence>
<proteinExistence type="predicted"/>
<dbReference type="EMBL" id="CASHSV030000311">
    <property type="protein sequence ID" value="CAJ2658962.1"/>
    <property type="molecule type" value="Genomic_DNA"/>
</dbReference>
<sequence>MLKCWRDVSGYKLFVKEKWNSFQIDGWGGYVLKEKLKMIKVALKDWHKTHVQNLPSRIDSLKDRLSFLDQKGEEDDLSGDELEELHEVTANIHSLSRMSASISWQQSRSLWLKEGDANSKYFHTVAAGRHRGNAISVIQVGGATLEGVSPIRQAVFSHFASHFKSSNVERPEVDNLLFKRLNHVECSSLTKPFSEIEVKSAVWDCDSFKSPGPDGINFGFIKDFWAELRGDVMRFISDFHRNGKLSKGINSTFIALIPKVDSPQRLNEFRPISLVGSLYKILAKDRQILDGILIANEVVDEAQKSKKELMLFKVDFEKAYDSVDWGYLDKVMERMSFPTLRRKWIRECVGTATASVLVNGCPTDEFPLERGFRQGDPLSPFLFLLAAEGLNVLMEAMVTQNFFKGYNMGEYDPISVTHLQFADDTLLLGEKSWANVRALRAVLVLFETMSGLKVNFNKSMLVGVNIPDSWLHEAASALCCKVGKIPFLYLGLPIGGDSRRLVFWEPLLARLKNRLSGWKSRFLSFGGRLVLLKSVLTSLPVYALSFFKAPSGTVFR</sequence>